<name>A0ACC4DXP4_PURLI</name>
<accession>A0ACC4DXP4</accession>
<dbReference type="EMBL" id="JBGNUJ010000004">
    <property type="protein sequence ID" value="KAL3960692.1"/>
    <property type="molecule type" value="Genomic_DNA"/>
</dbReference>
<protein>
    <submittedName>
        <fullName evidence="1">Uncharacterized protein</fullName>
    </submittedName>
</protein>
<comment type="caution">
    <text evidence="1">The sequence shown here is derived from an EMBL/GenBank/DDBJ whole genome shotgun (WGS) entry which is preliminary data.</text>
</comment>
<gene>
    <name evidence="1" type="ORF">ACCO45_005809</name>
</gene>
<dbReference type="Proteomes" id="UP001638806">
    <property type="component" value="Unassembled WGS sequence"/>
</dbReference>
<sequence length="123" mass="14040">MTSGMSRPLQGIEHQCRSRPLGRIAYRPHLPGPFVLRSTRIIINPLDRPAKFGRSLSVWGEQTLVIQQQTFKVQEDSRANADYTPEYTPVRPIRLKVSATMEQDAYHILEATEIARPYGPTEH</sequence>
<evidence type="ECO:0000313" key="1">
    <source>
        <dbReference type="EMBL" id="KAL3960692.1"/>
    </source>
</evidence>
<evidence type="ECO:0000313" key="2">
    <source>
        <dbReference type="Proteomes" id="UP001638806"/>
    </source>
</evidence>
<organism evidence="1 2">
    <name type="scientific">Purpureocillium lilacinum</name>
    <name type="common">Paecilomyces lilacinus</name>
    <dbReference type="NCBI Taxonomy" id="33203"/>
    <lineage>
        <taxon>Eukaryota</taxon>
        <taxon>Fungi</taxon>
        <taxon>Dikarya</taxon>
        <taxon>Ascomycota</taxon>
        <taxon>Pezizomycotina</taxon>
        <taxon>Sordariomycetes</taxon>
        <taxon>Hypocreomycetidae</taxon>
        <taxon>Hypocreales</taxon>
        <taxon>Ophiocordycipitaceae</taxon>
        <taxon>Purpureocillium</taxon>
    </lineage>
</organism>
<reference evidence="1" key="1">
    <citation type="submission" date="2024-12" db="EMBL/GenBank/DDBJ databases">
        <title>Comparative genomics and development of molecular markers within Purpureocillium lilacinum and among Purpureocillium species.</title>
        <authorList>
            <person name="Yeh Z.-Y."/>
            <person name="Ni N.-T."/>
            <person name="Lo P.-H."/>
            <person name="Mushyakhwo K."/>
            <person name="Lin C.-F."/>
            <person name="Nai Y.-S."/>
        </authorList>
    </citation>
    <scope>NUCLEOTIDE SEQUENCE</scope>
    <source>
        <strain evidence="1">NCHU-NPUST-175</strain>
    </source>
</reference>
<keyword evidence="2" id="KW-1185">Reference proteome</keyword>
<proteinExistence type="predicted"/>